<keyword evidence="2" id="KW-1185">Reference proteome</keyword>
<sequence>MESFITAAIVGTDQSGDTAFTTGTQIDDLTSQLPESEKERRLLLIGGAWGAYTQAGQIAQSISERLTASPPEAQDWRVLPRTHTLETTLTLKEPKLLLEAFALMREHHYHVPFPLLPQVLDYATGDKNVREAAFAVIGERGIWLSSFNSQWKWVEPLHSGIQPISPEEIETLWQEGTLAQRVNALTHQRQADPALARQWLEKVWKQERAESKTKFLEVLDINLSADDEALLEKALDDRAEAVREIAASFLTELPDSAFMRRMYTRAETLVQYHEDSLSIHTPKNIDDSWLRDTRVNKRDLKHTSHLLTTYYNVLKCLPLDYWEERFKLTPTQIISAVKDQNWHSRLFTIWVKCAQQQERVDWASDLLDYWNTIPSDDENSEFAAAGKDILKYLYSVLPQEPLEKIVKEKLTKYGYALMTFLDQLPTPWSHDFSLFYLQWVRDAASNFVEELGTTYMSHTQSDYWHNGLARSAYALAPSCFESALKGWELPELPDKSHYTKNYNHGQLQTGINRFLEVLQYRKNIIEEIH</sequence>
<gene>
    <name evidence="1" type="ORF">KSX_36630</name>
</gene>
<dbReference type="AlphaFoldDB" id="A0A8J3MUK6"/>
<evidence type="ECO:0000313" key="1">
    <source>
        <dbReference type="EMBL" id="GHO45500.1"/>
    </source>
</evidence>
<dbReference type="EMBL" id="BNJF01000001">
    <property type="protein sequence ID" value="GHO45500.1"/>
    <property type="molecule type" value="Genomic_DNA"/>
</dbReference>
<dbReference type="InterPro" id="IPR043746">
    <property type="entry name" value="DUF5691"/>
</dbReference>
<proteinExistence type="predicted"/>
<dbReference type="Pfam" id="PF18944">
    <property type="entry name" value="DUF5691"/>
    <property type="match status" value="1"/>
</dbReference>
<accession>A0A8J3MUK6</accession>
<dbReference type="Proteomes" id="UP000612362">
    <property type="component" value="Unassembled WGS sequence"/>
</dbReference>
<name>A0A8J3MUK6_9CHLR</name>
<evidence type="ECO:0000313" key="2">
    <source>
        <dbReference type="Proteomes" id="UP000612362"/>
    </source>
</evidence>
<protein>
    <submittedName>
        <fullName evidence="1">Uncharacterized protein</fullName>
    </submittedName>
</protein>
<comment type="caution">
    <text evidence="1">The sequence shown here is derived from an EMBL/GenBank/DDBJ whole genome shotgun (WGS) entry which is preliminary data.</text>
</comment>
<reference evidence="1" key="1">
    <citation type="submission" date="2020-10" db="EMBL/GenBank/DDBJ databases">
        <title>Taxonomic study of unclassified bacteria belonging to the class Ktedonobacteria.</title>
        <authorList>
            <person name="Yabe S."/>
            <person name="Wang C.M."/>
            <person name="Zheng Y."/>
            <person name="Sakai Y."/>
            <person name="Cavaletti L."/>
            <person name="Monciardini P."/>
            <person name="Donadio S."/>
        </authorList>
    </citation>
    <scope>NUCLEOTIDE SEQUENCE</scope>
    <source>
        <strain evidence="1">SOSP1-1</strain>
    </source>
</reference>
<organism evidence="1 2">
    <name type="scientific">Ktedonospora formicarum</name>
    <dbReference type="NCBI Taxonomy" id="2778364"/>
    <lineage>
        <taxon>Bacteria</taxon>
        <taxon>Bacillati</taxon>
        <taxon>Chloroflexota</taxon>
        <taxon>Ktedonobacteria</taxon>
        <taxon>Ktedonobacterales</taxon>
        <taxon>Ktedonobacteraceae</taxon>
        <taxon>Ktedonospora</taxon>
    </lineage>
</organism>
<dbReference type="RefSeq" id="WP_220194828.1">
    <property type="nucleotide sequence ID" value="NZ_BNJF01000001.1"/>
</dbReference>